<dbReference type="SUPFAM" id="SSF56281">
    <property type="entry name" value="Metallo-hydrolase/oxidoreductase"/>
    <property type="match status" value="1"/>
</dbReference>
<dbReference type="PANTHER" id="PTHR43084:SF1">
    <property type="entry name" value="PERSULFIDE DIOXYGENASE ETHE1, MITOCHONDRIAL"/>
    <property type="match status" value="1"/>
</dbReference>
<dbReference type="Gene3D" id="3.60.15.10">
    <property type="entry name" value="Ribonuclease Z/Hydroxyacylglutathione hydrolase-like"/>
    <property type="match status" value="1"/>
</dbReference>
<keyword evidence="3" id="KW-1185">Reference proteome</keyword>
<dbReference type="GO" id="GO:0050313">
    <property type="term" value="F:sulfur dioxygenase activity"/>
    <property type="evidence" value="ECO:0007669"/>
    <property type="project" value="TreeGrafter"/>
</dbReference>
<sequence length="166" mass="17875">MIDGRSFDVGNDYVGVVHTPGHSPGGVTFELETEALLTGDTLFHESVGRVELGVTAGLERSSAAENAGKLYESLRRLRGRDADPVILPAHDPGSPEPPVAARFSDIAPRNADLRRTRSTLVDALTSDIPDHPPNFQRIKRANTGVTNPLEEELSTLERGPNRCAAN</sequence>
<dbReference type="InterPro" id="IPR051682">
    <property type="entry name" value="Mito_Persulfide_Diox"/>
</dbReference>
<dbReference type="EMBL" id="FOKW01000016">
    <property type="protein sequence ID" value="SFC71123.1"/>
    <property type="molecule type" value="Genomic_DNA"/>
</dbReference>
<evidence type="ECO:0000259" key="1">
    <source>
        <dbReference type="Pfam" id="PF00753"/>
    </source>
</evidence>
<dbReference type="Pfam" id="PF00753">
    <property type="entry name" value="Lactamase_B"/>
    <property type="match status" value="1"/>
</dbReference>
<dbReference type="Proteomes" id="UP000199161">
    <property type="component" value="Unassembled WGS sequence"/>
</dbReference>
<dbReference type="AlphaFoldDB" id="A0A1I1LLD4"/>
<accession>A0A1I1LLD4</accession>
<name>A0A1I1LLD4_NATHA</name>
<dbReference type="GO" id="GO:0070813">
    <property type="term" value="P:hydrogen sulfide metabolic process"/>
    <property type="evidence" value="ECO:0007669"/>
    <property type="project" value="TreeGrafter"/>
</dbReference>
<reference evidence="3" key="1">
    <citation type="submission" date="2016-10" db="EMBL/GenBank/DDBJ databases">
        <authorList>
            <person name="Varghese N."/>
            <person name="Submissions S."/>
        </authorList>
    </citation>
    <scope>NUCLEOTIDE SEQUENCE [LARGE SCALE GENOMIC DNA]</scope>
    <source>
        <strain evidence="3">DSM 13078</strain>
    </source>
</reference>
<organism evidence="2 3">
    <name type="scientific">Natronobacterium haloterrestre</name>
    <name type="common">Halobiforma haloterrestris</name>
    <dbReference type="NCBI Taxonomy" id="148448"/>
    <lineage>
        <taxon>Archaea</taxon>
        <taxon>Methanobacteriati</taxon>
        <taxon>Methanobacteriota</taxon>
        <taxon>Stenosarchaea group</taxon>
        <taxon>Halobacteria</taxon>
        <taxon>Halobacteriales</taxon>
        <taxon>Natrialbaceae</taxon>
        <taxon>Natronobacterium</taxon>
    </lineage>
</organism>
<dbReference type="PANTHER" id="PTHR43084">
    <property type="entry name" value="PERSULFIDE DIOXYGENASE ETHE1"/>
    <property type="match status" value="1"/>
</dbReference>
<proteinExistence type="predicted"/>
<protein>
    <submittedName>
        <fullName evidence="2">Metallo-beta-lactamase superfamily protein</fullName>
    </submittedName>
</protein>
<evidence type="ECO:0000313" key="2">
    <source>
        <dbReference type="EMBL" id="SFC71123.1"/>
    </source>
</evidence>
<gene>
    <name evidence="2" type="ORF">SAMN05444422_1164</name>
</gene>
<dbReference type="GO" id="GO:0006749">
    <property type="term" value="P:glutathione metabolic process"/>
    <property type="evidence" value="ECO:0007669"/>
    <property type="project" value="TreeGrafter"/>
</dbReference>
<dbReference type="InterPro" id="IPR036866">
    <property type="entry name" value="RibonucZ/Hydroxyglut_hydro"/>
</dbReference>
<evidence type="ECO:0000313" key="3">
    <source>
        <dbReference type="Proteomes" id="UP000199161"/>
    </source>
</evidence>
<feature type="domain" description="Metallo-beta-lactamase" evidence="1">
    <location>
        <begin position="9"/>
        <end position="90"/>
    </location>
</feature>
<dbReference type="InterPro" id="IPR001279">
    <property type="entry name" value="Metallo-B-lactamas"/>
</dbReference>